<evidence type="ECO:0000256" key="1">
    <source>
        <dbReference type="SAM" id="MobiDB-lite"/>
    </source>
</evidence>
<evidence type="ECO:0000313" key="3">
    <source>
        <dbReference type="Proteomes" id="UP001152130"/>
    </source>
</evidence>
<organism evidence="2 3">
    <name type="scientific">Fusarium irregulare</name>
    <dbReference type="NCBI Taxonomy" id="2494466"/>
    <lineage>
        <taxon>Eukaryota</taxon>
        <taxon>Fungi</taxon>
        <taxon>Dikarya</taxon>
        <taxon>Ascomycota</taxon>
        <taxon>Pezizomycotina</taxon>
        <taxon>Sordariomycetes</taxon>
        <taxon>Hypocreomycetidae</taxon>
        <taxon>Hypocreales</taxon>
        <taxon>Nectriaceae</taxon>
        <taxon>Fusarium</taxon>
        <taxon>Fusarium incarnatum-equiseti species complex</taxon>
    </lineage>
</organism>
<feature type="compositionally biased region" description="Basic and acidic residues" evidence="1">
    <location>
        <begin position="40"/>
        <end position="66"/>
    </location>
</feature>
<feature type="compositionally biased region" description="Basic residues" evidence="1">
    <location>
        <begin position="1"/>
        <end position="25"/>
    </location>
</feature>
<gene>
    <name evidence="2" type="ORF">NW766_011850</name>
</gene>
<dbReference type="AlphaFoldDB" id="A0A9W8PEL8"/>
<proteinExistence type="predicted"/>
<evidence type="ECO:0000313" key="2">
    <source>
        <dbReference type="EMBL" id="KAJ4003994.1"/>
    </source>
</evidence>
<reference evidence="2" key="1">
    <citation type="submission" date="2022-10" db="EMBL/GenBank/DDBJ databases">
        <title>Fusarium specimens isolated from Avocado Roots.</title>
        <authorList>
            <person name="Stajich J."/>
            <person name="Roper C."/>
            <person name="Heimlech-Rivalta G."/>
        </authorList>
    </citation>
    <scope>NUCLEOTIDE SEQUENCE</scope>
    <source>
        <strain evidence="2">CF00143</strain>
    </source>
</reference>
<protein>
    <submittedName>
        <fullName evidence="2">Uncharacterized protein</fullName>
    </submittedName>
</protein>
<accession>A0A9W8PEL8</accession>
<dbReference type="Proteomes" id="UP001152130">
    <property type="component" value="Unassembled WGS sequence"/>
</dbReference>
<name>A0A9W8PEL8_9HYPO</name>
<keyword evidence="3" id="KW-1185">Reference proteome</keyword>
<comment type="caution">
    <text evidence="2">The sequence shown here is derived from an EMBL/GenBank/DDBJ whole genome shotgun (WGS) entry which is preliminary data.</text>
</comment>
<dbReference type="EMBL" id="JAPDHF010000025">
    <property type="protein sequence ID" value="KAJ4003994.1"/>
    <property type="molecule type" value="Genomic_DNA"/>
</dbReference>
<sequence length="266" mass="30866">MTPRSPRRSSRNQGSRRHGARRHSSRRDGDRRNSARRPSSRRDGDRRNSARKEGSKRRESRRRDNNAGDIDNSVEVPPKGFLKAENIILPTYRRKTAPEPDFSHLAYVRLTIQHVLSAIGEDIKYARCNVWEIARLKKRKRDFFKSLELSQEARKLDKKLVKLREVVSEGDDLIEVSGDDVSKQGLVIKGKAFEKAQAEAKNSLLDLQKRFYDEVRAKLRECRKREESVDHDGLIATIEDIHDKLLIVYRKLKFVHDEEMKAIGAE</sequence>
<feature type="region of interest" description="Disordered" evidence="1">
    <location>
        <begin position="1"/>
        <end position="76"/>
    </location>
</feature>